<reference evidence="1 2" key="1">
    <citation type="submission" date="2018-11" db="EMBL/GenBank/DDBJ databases">
        <title>Proposal to divide the Flavobacteriaceae and reorganize its genera based on Amino Acid Identity values calculated from whole genome sequences.</title>
        <authorList>
            <person name="Nicholson A.C."/>
            <person name="Gulvik C.A."/>
            <person name="Whitney A.M."/>
            <person name="Humrighouse B.W."/>
            <person name="Bell M."/>
            <person name="Holmes B."/>
            <person name="Steigerwalt A.G."/>
            <person name="Villarma A."/>
            <person name="Sheth M."/>
            <person name="Batra D."/>
            <person name="Pryor J."/>
            <person name="Bernardet J.-F."/>
            <person name="Hugo C."/>
            <person name="Kampfer P."/>
            <person name="Newman J."/>
            <person name="McQuiston J.R."/>
        </authorList>
    </citation>
    <scope>NUCLEOTIDE SEQUENCE [LARGE SCALE GENOMIC DNA]</scope>
    <source>
        <strain evidence="1 2">H5559</strain>
    </source>
</reference>
<dbReference type="EMBL" id="CP033930">
    <property type="protein sequence ID" value="AZB18059.1"/>
    <property type="molecule type" value="Genomic_DNA"/>
</dbReference>
<organism evidence="1 2">
    <name type="scientific">Chryseobacterium indologenes</name>
    <name type="common">Flavobacterium indologenes</name>
    <dbReference type="NCBI Taxonomy" id="253"/>
    <lineage>
        <taxon>Bacteria</taxon>
        <taxon>Pseudomonadati</taxon>
        <taxon>Bacteroidota</taxon>
        <taxon>Flavobacteriia</taxon>
        <taxon>Flavobacteriales</taxon>
        <taxon>Weeksellaceae</taxon>
        <taxon>Chryseobacterium group</taxon>
        <taxon>Chryseobacterium</taxon>
    </lineage>
</organism>
<protein>
    <submittedName>
        <fullName evidence="1">Uncharacterized protein</fullName>
    </submittedName>
</protein>
<accession>A0AAD1DVD0</accession>
<evidence type="ECO:0000313" key="2">
    <source>
        <dbReference type="Proteomes" id="UP000269015"/>
    </source>
</evidence>
<name>A0AAD1DVD0_CHRID</name>
<dbReference type="Proteomes" id="UP000269015">
    <property type="component" value="Chromosome"/>
</dbReference>
<gene>
    <name evidence="1" type="ORF">EG352_09875</name>
</gene>
<sequence length="83" mass="9798">MTVDKIRASAFAFKPQNKQELSDKLKELQENSIFFYDALLFHSIINTCHFQKLENKYLILKPGPKKKNRDQILSESYVERTYG</sequence>
<dbReference type="AlphaFoldDB" id="A0AAD1DVD0"/>
<proteinExistence type="predicted"/>
<evidence type="ECO:0000313" key="1">
    <source>
        <dbReference type="EMBL" id="AZB18059.1"/>
    </source>
</evidence>